<dbReference type="NCBIfam" id="TIGR00277">
    <property type="entry name" value="HDIG"/>
    <property type="match status" value="1"/>
</dbReference>
<name>A0ABR7NCT8_9FIRM</name>
<keyword evidence="3" id="KW-1185">Reference proteome</keyword>
<organism evidence="2 3">
    <name type="scientific">Jingyaoa shaoxingensis</name>
    <dbReference type="NCBI Taxonomy" id="2763671"/>
    <lineage>
        <taxon>Bacteria</taxon>
        <taxon>Bacillati</taxon>
        <taxon>Bacillota</taxon>
        <taxon>Clostridia</taxon>
        <taxon>Lachnospirales</taxon>
        <taxon>Lachnospiraceae</taxon>
        <taxon>Jingyaoa</taxon>
    </lineage>
</organism>
<dbReference type="Pfam" id="PF01966">
    <property type="entry name" value="HD"/>
    <property type="match status" value="1"/>
</dbReference>
<dbReference type="Proteomes" id="UP000657421">
    <property type="component" value="Unassembled WGS sequence"/>
</dbReference>
<dbReference type="EMBL" id="JACRSZ010000017">
    <property type="protein sequence ID" value="MBC8574220.1"/>
    <property type="molecule type" value="Genomic_DNA"/>
</dbReference>
<gene>
    <name evidence="2" type="ORF">H8716_14220</name>
</gene>
<dbReference type="SUPFAM" id="SSF109604">
    <property type="entry name" value="HD-domain/PDEase-like"/>
    <property type="match status" value="1"/>
</dbReference>
<protein>
    <submittedName>
        <fullName evidence="2">HD domain-containing protein</fullName>
    </submittedName>
</protein>
<dbReference type="Gene3D" id="1.10.3210.10">
    <property type="entry name" value="Hypothetical protein af1432"/>
    <property type="match status" value="1"/>
</dbReference>
<reference evidence="2 3" key="1">
    <citation type="submission" date="2020-08" db="EMBL/GenBank/DDBJ databases">
        <title>Genome public.</title>
        <authorList>
            <person name="Liu C."/>
            <person name="Sun Q."/>
        </authorList>
    </citation>
    <scope>NUCLEOTIDE SEQUENCE [LARGE SCALE GENOMIC DNA]</scope>
    <source>
        <strain evidence="2 3">NSJ-46</strain>
    </source>
</reference>
<dbReference type="RefSeq" id="WP_249309712.1">
    <property type="nucleotide sequence ID" value="NZ_JACRSZ010000017.1"/>
</dbReference>
<proteinExistence type="predicted"/>
<evidence type="ECO:0000259" key="1">
    <source>
        <dbReference type="SMART" id="SM00471"/>
    </source>
</evidence>
<dbReference type="InterPro" id="IPR006674">
    <property type="entry name" value="HD_domain"/>
</dbReference>
<dbReference type="InterPro" id="IPR006675">
    <property type="entry name" value="HDIG_dom"/>
</dbReference>
<dbReference type="InterPro" id="IPR003607">
    <property type="entry name" value="HD/PDEase_dom"/>
</dbReference>
<comment type="caution">
    <text evidence="2">The sequence shown here is derived from an EMBL/GenBank/DDBJ whole genome shotgun (WGS) entry which is preliminary data.</text>
</comment>
<dbReference type="SMART" id="SM00471">
    <property type="entry name" value="HDc"/>
    <property type="match status" value="1"/>
</dbReference>
<dbReference type="CDD" id="cd00077">
    <property type="entry name" value="HDc"/>
    <property type="match status" value="1"/>
</dbReference>
<evidence type="ECO:0000313" key="2">
    <source>
        <dbReference type="EMBL" id="MBC8574220.1"/>
    </source>
</evidence>
<feature type="domain" description="HD/PDEase" evidence="1">
    <location>
        <begin position="29"/>
        <end position="146"/>
    </location>
</feature>
<accession>A0ABR7NCT8</accession>
<sequence length="160" mass="18421">MKRIQAVYSHPLYQEQFSLLTDVEKNRIFCRHTMEHFLDVARLMYLYNLEEHAGLDKELIYAAALLHDIGRYEQIAHGTPHDIASAQMAQLILAETGFADTEIHQIQDAILHHRGNEATGATPLALYLYRADKQSRNCFCCPASLECNWPESKKNLEIDY</sequence>
<evidence type="ECO:0000313" key="3">
    <source>
        <dbReference type="Proteomes" id="UP000657421"/>
    </source>
</evidence>